<dbReference type="GO" id="GO:0008270">
    <property type="term" value="F:zinc ion binding"/>
    <property type="evidence" value="ECO:0007669"/>
    <property type="project" value="UniProtKB-KW"/>
</dbReference>
<keyword evidence="6" id="KW-0862">Zinc</keyword>
<dbReference type="AlphaFoldDB" id="A0AAN6N8V5"/>
<keyword evidence="6" id="KW-0479">Metal-binding</keyword>
<dbReference type="GO" id="GO:0000209">
    <property type="term" value="P:protein polyubiquitination"/>
    <property type="evidence" value="ECO:0007669"/>
    <property type="project" value="TreeGrafter"/>
</dbReference>
<evidence type="ECO:0000256" key="6">
    <source>
        <dbReference type="PROSITE-ProRule" id="PRU00175"/>
    </source>
</evidence>
<name>A0AAN6N8V5_9PEZI</name>
<dbReference type="PANTHER" id="PTHR46077:SF1">
    <property type="entry name" value="TOP1 BINDING ARGININE_SERINE RICH PROTEIN, E3 UBIQUITIN LIGASE"/>
    <property type="match status" value="1"/>
</dbReference>
<comment type="catalytic activity">
    <reaction evidence="1">
        <text>S-ubiquitinyl-[E2 ubiquitin-conjugating enzyme]-L-cysteine + [acceptor protein]-L-lysine = [E2 ubiquitin-conjugating enzyme]-L-cysteine + N(6)-ubiquitinyl-[acceptor protein]-L-lysine.</text>
        <dbReference type="EC" id="2.3.2.27"/>
    </reaction>
</comment>
<dbReference type="PANTHER" id="PTHR46077">
    <property type="entry name" value="E3 UBIQUITIN-PROTEIN LIGASE TOPORS"/>
    <property type="match status" value="1"/>
</dbReference>
<dbReference type="GO" id="GO:0061630">
    <property type="term" value="F:ubiquitin protein ligase activity"/>
    <property type="evidence" value="ECO:0007669"/>
    <property type="project" value="UniProtKB-EC"/>
</dbReference>
<evidence type="ECO:0000256" key="7">
    <source>
        <dbReference type="SAM" id="MobiDB-lite"/>
    </source>
</evidence>
<keyword evidence="3" id="KW-0808">Transferase</keyword>
<evidence type="ECO:0000313" key="9">
    <source>
        <dbReference type="EMBL" id="KAK3941319.1"/>
    </source>
</evidence>
<evidence type="ECO:0000259" key="8">
    <source>
        <dbReference type="PROSITE" id="PS50089"/>
    </source>
</evidence>
<keyword evidence="6" id="KW-0863">Zinc-finger</keyword>
<feature type="region of interest" description="Disordered" evidence="7">
    <location>
        <begin position="115"/>
        <end position="184"/>
    </location>
</feature>
<comment type="caution">
    <text evidence="9">The sequence shown here is derived from an EMBL/GenBank/DDBJ whole genome shotgun (WGS) entry which is preliminary data.</text>
</comment>
<feature type="region of interest" description="Disordered" evidence="7">
    <location>
        <begin position="253"/>
        <end position="277"/>
    </location>
</feature>
<dbReference type="GO" id="GO:0006513">
    <property type="term" value="P:protein monoubiquitination"/>
    <property type="evidence" value="ECO:0007669"/>
    <property type="project" value="TreeGrafter"/>
</dbReference>
<accession>A0AAN6N8V5</accession>
<feature type="compositionally biased region" description="Basic residues" evidence="7">
    <location>
        <begin position="166"/>
        <end position="184"/>
    </location>
</feature>
<evidence type="ECO:0000313" key="10">
    <source>
        <dbReference type="Proteomes" id="UP001303473"/>
    </source>
</evidence>
<protein>
    <recommendedName>
        <fullName evidence="2">RING-type E3 ubiquitin transferase</fullName>
        <ecNumber evidence="2">2.3.2.27</ecNumber>
    </recommendedName>
</protein>
<evidence type="ECO:0000256" key="4">
    <source>
        <dbReference type="ARBA" id="ARBA00023015"/>
    </source>
</evidence>
<organism evidence="9 10">
    <name type="scientific">Diplogelasinospora grovesii</name>
    <dbReference type="NCBI Taxonomy" id="303347"/>
    <lineage>
        <taxon>Eukaryota</taxon>
        <taxon>Fungi</taxon>
        <taxon>Dikarya</taxon>
        <taxon>Ascomycota</taxon>
        <taxon>Pezizomycotina</taxon>
        <taxon>Sordariomycetes</taxon>
        <taxon>Sordariomycetidae</taxon>
        <taxon>Sordariales</taxon>
        <taxon>Diplogelasinosporaceae</taxon>
        <taxon>Diplogelasinospora</taxon>
    </lineage>
</organism>
<feature type="compositionally biased region" description="Low complexity" evidence="7">
    <location>
        <begin position="116"/>
        <end position="131"/>
    </location>
</feature>
<evidence type="ECO:0000256" key="2">
    <source>
        <dbReference type="ARBA" id="ARBA00012483"/>
    </source>
</evidence>
<dbReference type="EC" id="2.3.2.27" evidence="2"/>
<evidence type="ECO:0000256" key="1">
    <source>
        <dbReference type="ARBA" id="ARBA00000900"/>
    </source>
</evidence>
<keyword evidence="10" id="KW-1185">Reference proteome</keyword>
<dbReference type="Pfam" id="PF13639">
    <property type="entry name" value="zf-RING_2"/>
    <property type="match status" value="1"/>
</dbReference>
<feature type="region of interest" description="Disordered" evidence="7">
    <location>
        <begin position="348"/>
        <end position="415"/>
    </location>
</feature>
<feature type="compositionally biased region" description="Polar residues" evidence="7">
    <location>
        <begin position="40"/>
        <end position="59"/>
    </location>
</feature>
<dbReference type="SUPFAM" id="SSF57850">
    <property type="entry name" value="RING/U-box"/>
    <property type="match status" value="1"/>
</dbReference>
<feature type="compositionally biased region" description="Acidic residues" evidence="7">
    <location>
        <begin position="370"/>
        <end position="379"/>
    </location>
</feature>
<dbReference type="Gene3D" id="3.30.40.10">
    <property type="entry name" value="Zinc/RING finger domain, C3HC4 (zinc finger)"/>
    <property type="match status" value="1"/>
</dbReference>
<dbReference type="Proteomes" id="UP001303473">
    <property type="component" value="Unassembled WGS sequence"/>
</dbReference>
<feature type="compositionally biased region" description="Polar residues" evidence="7">
    <location>
        <begin position="18"/>
        <end position="33"/>
    </location>
</feature>
<reference evidence="10" key="1">
    <citation type="journal article" date="2023" name="Mol. Phylogenet. Evol.">
        <title>Genome-scale phylogeny and comparative genomics of the fungal order Sordariales.</title>
        <authorList>
            <person name="Hensen N."/>
            <person name="Bonometti L."/>
            <person name="Westerberg I."/>
            <person name="Brannstrom I.O."/>
            <person name="Guillou S."/>
            <person name="Cros-Aarteil S."/>
            <person name="Calhoun S."/>
            <person name="Haridas S."/>
            <person name="Kuo A."/>
            <person name="Mondo S."/>
            <person name="Pangilinan J."/>
            <person name="Riley R."/>
            <person name="LaButti K."/>
            <person name="Andreopoulos B."/>
            <person name="Lipzen A."/>
            <person name="Chen C."/>
            <person name="Yan M."/>
            <person name="Daum C."/>
            <person name="Ng V."/>
            <person name="Clum A."/>
            <person name="Steindorff A."/>
            <person name="Ohm R.A."/>
            <person name="Martin F."/>
            <person name="Silar P."/>
            <person name="Natvig D.O."/>
            <person name="Lalanne C."/>
            <person name="Gautier V."/>
            <person name="Ament-Velasquez S.L."/>
            <person name="Kruys A."/>
            <person name="Hutchinson M.I."/>
            <person name="Powell A.J."/>
            <person name="Barry K."/>
            <person name="Miller A.N."/>
            <person name="Grigoriev I.V."/>
            <person name="Debuchy R."/>
            <person name="Gladieux P."/>
            <person name="Hiltunen Thoren M."/>
            <person name="Johannesson H."/>
        </authorList>
    </citation>
    <scope>NUCLEOTIDE SEQUENCE [LARGE SCALE GENOMIC DNA]</scope>
    <source>
        <strain evidence="10">CBS 340.73</strain>
    </source>
</reference>
<gene>
    <name evidence="9" type="ORF">QBC46DRAFT_382892</name>
</gene>
<keyword evidence="4" id="KW-0805">Transcription regulation</keyword>
<dbReference type="EMBL" id="MU853784">
    <property type="protein sequence ID" value="KAK3941319.1"/>
    <property type="molecule type" value="Genomic_DNA"/>
</dbReference>
<dbReference type="SMART" id="SM00184">
    <property type="entry name" value="RING"/>
    <property type="match status" value="1"/>
</dbReference>
<dbReference type="PROSITE" id="PS50089">
    <property type="entry name" value="ZF_RING_2"/>
    <property type="match status" value="1"/>
</dbReference>
<sequence length="415" mass="47205">MAATSNGPKPNTDDIRSQVLQRTLTEISTSLNHPTDESPDSSSIKDANTKSPTDNNTPTDAVEADVCVICLDTVTSPCTASPCKHSNFDLLCLLSWLEQRPSCPLCKAPVQTVSYTSPTANTPTSSPSPSRNRSDEPRLSIYTVPKQPPPTTERPESSAENGRVSQQHRRFPLRRRLHHERLRGRPLPSEDEAITRRRYIYRHNLYSLHIGSNRHSQYRSPPGPEQFANQPHLVSRARLWIRRELQVFSYLSDTDTDTTSSSSGGGGGGGSRAEERLQTRRRNNAEFLLEYIVAILKTVDLQGSAGQAEDMLTDFLGREHARLFLHELRNWLRSPCQSLVQWDREVQYPHPQPQQEEEEGQRKRRRGPTDDDDDDDDDREGGTSREGEEDVDEWDRRRRGRSWRDENGGDFWRPG</sequence>
<evidence type="ECO:0000256" key="5">
    <source>
        <dbReference type="ARBA" id="ARBA00023163"/>
    </source>
</evidence>
<feature type="domain" description="RING-type" evidence="8">
    <location>
        <begin position="67"/>
        <end position="107"/>
    </location>
</feature>
<feature type="region of interest" description="Disordered" evidence="7">
    <location>
        <begin position="1"/>
        <end position="59"/>
    </location>
</feature>
<keyword evidence="5" id="KW-0804">Transcription</keyword>
<proteinExistence type="predicted"/>
<evidence type="ECO:0000256" key="3">
    <source>
        <dbReference type="ARBA" id="ARBA00022679"/>
    </source>
</evidence>
<dbReference type="InterPro" id="IPR001841">
    <property type="entry name" value="Znf_RING"/>
</dbReference>
<dbReference type="InterPro" id="IPR013083">
    <property type="entry name" value="Znf_RING/FYVE/PHD"/>
</dbReference>